<proteinExistence type="predicted"/>
<name>A0ABS8Y4W0_DATST</name>
<protein>
    <submittedName>
        <fullName evidence="1">Uncharacterized protein</fullName>
    </submittedName>
</protein>
<dbReference type="EMBL" id="JACEIK010016712">
    <property type="protein sequence ID" value="MCE5165700.1"/>
    <property type="molecule type" value="Genomic_DNA"/>
</dbReference>
<evidence type="ECO:0000313" key="2">
    <source>
        <dbReference type="Proteomes" id="UP000823775"/>
    </source>
</evidence>
<comment type="caution">
    <text evidence="1">The sequence shown here is derived from an EMBL/GenBank/DDBJ whole genome shotgun (WGS) entry which is preliminary data.</text>
</comment>
<evidence type="ECO:0000313" key="1">
    <source>
        <dbReference type="EMBL" id="MCE5165700.1"/>
    </source>
</evidence>
<feature type="non-terminal residue" evidence="1">
    <location>
        <position position="115"/>
    </location>
</feature>
<reference evidence="1 2" key="1">
    <citation type="journal article" date="2021" name="BMC Genomics">
        <title>Datura genome reveals duplications of psychoactive alkaloid biosynthetic genes and high mutation rate following tissue culture.</title>
        <authorList>
            <person name="Rajewski A."/>
            <person name="Carter-House D."/>
            <person name="Stajich J."/>
            <person name="Litt A."/>
        </authorList>
    </citation>
    <scope>NUCLEOTIDE SEQUENCE [LARGE SCALE GENOMIC DNA]</scope>
    <source>
        <strain evidence="1">AR-01</strain>
    </source>
</reference>
<sequence length="115" mass="12823">MVKNIIQEKMIVVKSDPPNVTQNPLPTHNDASFIGMICGEKEYNDSFKSVVAKSSILALDSSIEDGLIRKIKDLLVEEKIFEIDRGSVKANVQTMDKMSSLVVGKTLLFLLERNI</sequence>
<organism evidence="1 2">
    <name type="scientific">Datura stramonium</name>
    <name type="common">Jimsonweed</name>
    <name type="synonym">Common thornapple</name>
    <dbReference type="NCBI Taxonomy" id="4076"/>
    <lineage>
        <taxon>Eukaryota</taxon>
        <taxon>Viridiplantae</taxon>
        <taxon>Streptophyta</taxon>
        <taxon>Embryophyta</taxon>
        <taxon>Tracheophyta</taxon>
        <taxon>Spermatophyta</taxon>
        <taxon>Magnoliopsida</taxon>
        <taxon>eudicotyledons</taxon>
        <taxon>Gunneridae</taxon>
        <taxon>Pentapetalae</taxon>
        <taxon>asterids</taxon>
        <taxon>lamiids</taxon>
        <taxon>Solanales</taxon>
        <taxon>Solanaceae</taxon>
        <taxon>Solanoideae</taxon>
        <taxon>Datureae</taxon>
        <taxon>Datura</taxon>
    </lineage>
</organism>
<gene>
    <name evidence="1" type="ORF">HAX54_011758</name>
</gene>
<dbReference type="Proteomes" id="UP000823775">
    <property type="component" value="Unassembled WGS sequence"/>
</dbReference>
<accession>A0ABS8Y4W0</accession>
<keyword evidence="2" id="KW-1185">Reference proteome</keyword>